<organism evidence="3 4">
    <name type="scientific">Formivibrio citricus</name>
    <dbReference type="NCBI Taxonomy" id="83765"/>
    <lineage>
        <taxon>Bacteria</taxon>
        <taxon>Pseudomonadati</taxon>
        <taxon>Pseudomonadota</taxon>
        <taxon>Betaproteobacteria</taxon>
        <taxon>Neisseriales</taxon>
        <taxon>Chitinibacteraceae</taxon>
        <taxon>Formivibrio</taxon>
    </lineage>
</organism>
<keyword evidence="2" id="KW-0472">Membrane</keyword>
<gene>
    <name evidence="3" type="ORF">SAMN05660284_01271</name>
</gene>
<dbReference type="RefSeq" id="WP_091192925.1">
    <property type="nucleotide sequence ID" value="NZ_FOVE01000007.1"/>
</dbReference>
<protein>
    <submittedName>
        <fullName evidence="3">Uncharacterized conserved protein, DUF58 family, contains vWF domain</fullName>
    </submittedName>
</protein>
<dbReference type="Proteomes" id="UP000242869">
    <property type="component" value="Unassembled WGS sequence"/>
</dbReference>
<feature type="transmembrane region" description="Helical" evidence="2">
    <location>
        <begin position="38"/>
        <end position="55"/>
    </location>
</feature>
<evidence type="ECO:0000256" key="1">
    <source>
        <dbReference type="SAM" id="MobiDB-lite"/>
    </source>
</evidence>
<name>A0A1I4Y926_9NEIS</name>
<sequence>MNLLGQRWQTFIARRHPPASGSLALVHKRIYIVPTRRGLGLGLLLLISLVGAINYQLSLGFFFTFLLAGIAHSALLRTYAALLGLEIAARPAEAVFAGEAAQFPLALSEKKGRERTGITLLSPDGSATRCDVPQRGEARAAIAVAAPRRGRLTLPRSRIECRAPTGWFVAWSYLTLVSECLVYPRPEANPPPLPFGARSGGGGLQAGQGDDDFAGLREYHPGDAPSRIAWRQAARTDTLLAKTFQSPLASQVLLDWEMLAGLDTEARLSRLAAWILRAEAEGHRYALVIPGFSRPLDHGAAHRAACLAALALFPAEGSGA</sequence>
<keyword evidence="2" id="KW-0812">Transmembrane</keyword>
<evidence type="ECO:0000313" key="4">
    <source>
        <dbReference type="Proteomes" id="UP000242869"/>
    </source>
</evidence>
<dbReference type="OrthoDB" id="5298497at2"/>
<accession>A0A1I4Y926</accession>
<dbReference type="PANTHER" id="PTHR34351">
    <property type="entry name" value="SLR1927 PROTEIN-RELATED"/>
    <property type="match status" value="1"/>
</dbReference>
<evidence type="ECO:0000256" key="2">
    <source>
        <dbReference type="SAM" id="Phobius"/>
    </source>
</evidence>
<dbReference type="EMBL" id="FOVE01000007">
    <property type="protein sequence ID" value="SFN34546.1"/>
    <property type="molecule type" value="Genomic_DNA"/>
</dbReference>
<dbReference type="AlphaFoldDB" id="A0A1I4Y926"/>
<keyword evidence="2" id="KW-1133">Transmembrane helix</keyword>
<dbReference type="PANTHER" id="PTHR34351:SF1">
    <property type="entry name" value="SLR1927 PROTEIN"/>
    <property type="match status" value="1"/>
</dbReference>
<dbReference type="STRING" id="83765.SAMN05660284_01271"/>
<feature type="region of interest" description="Disordered" evidence="1">
    <location>
        <begin position="197"/>
        <end position="217"/>
    </location>
</feature>
<evidence type="ECO:0000313" key="3">
    <source>
        <dbReference type="EMBL" id="SFN34546.1"/>
    </source>
</evidence>
<reference evidence="4" key="1">
    <citation type="submission" date="2016-10" db="EMBL/GenBank/DDBJ databases">
        <authorList>
            <person name="Varghese N."/>
            <person name="Submissions S."/>
        </authorList>
    </citation>
    <scope>NUCLEOTIDE SEQUENCE [LARGE SCALE GENOMIC DNA]</scope>
    <source>
        <strain evidence="4">DSM 6150</strain>
    </source>
</reference>
<keyword evidence="4" id="KW-1185">Reference proteome</keyword>
<proteinExistence type="predicted"/>